<dbReference type="InterPro" id="IPR006571">
    <property type="entry name" value="TLDc_dom"/>
</dbReference>
<dbReference type="Pfam" id="PF07534">
    <property type="entry name" value="TLD"/>
    <property type="match status" value="1"/>
</dbReference>
<feature type="compositionally biased region" description="Gly residues" evidence="1">
    <location>
        <begin position="484"/>
        <end position="497"/>
    </location>
</feature>
<keyword evidence="4" id="KW-1185">Reference proteome</keyword>
<dbReference type="AlphaFoldDB" id="A0A9W7GM76"/>
<proteinExistence type="predicted"/>
<protein>
    <recommendedName>
        <fullName evidence="2">TLDc domain-containing protein</fullName>
    </recommendedName>
</protein>
<organism evidence="3 4">
    <name type="scientific">Triparma columacea</name>
    <dbReference type="NCBI Taxonomy" id="722753"/>
    <lineage>
        <taxon>Eukaryota</taxon>
        <taxon>Sar</taxon>
        <taxon>Stramenopiles</taxon>
        <taxon>Ochrophyta</taxon>
        <taxon>Bolidophyceae</taxon>
        <taxon>Parmales</taxon>
        <taxon>Triparmaceae</taxon>
        <taxon>Triparma</taxon>
    </lineage>
</organism>
<feature type="domain" description="TLDc" evidence="2">
    <location>
        <begin position="607"/>
        <end position="798"/>
    </location>
</feature>
<accession>A0A9W7GM76</accession>
<name>A0A9W7GM76_9STRA</name>
<dbReference type="PROSITE" id="PS51886">
    <property type="entry name" value="TLDC"/>
    <property type="match status" value="1"/>
</dbReference>
<feature type="compositionally biased region" description="Gly residues" evidence="1">
    <location>
        <begin position="455"/>
        <end position="471"/>
    </location>
</feature>
<comment type="caution">
    <text evidence="3">The sequence shown here is derived from an EMBL/GenBank/DDBJ whole genome shotgun (WGS) entry which is preliminary data.</text>
</comment>
<evidence type="ECO:0000313" key="4">
    <source>
        <dbReference type="Proteomes" id="UP001165065"/>
    </source>
</evidence>
<feature type="compositionally biased region" description="Pro residues" evidence="1">
    <location>
        <begin position="549"/>
        <end position="559"/>
    </location>
</feature>
<feature type="region of interest" description="Disordered" evidence="1">
    <location>
        <begin position="429"/>
        <end position="502"/>
    </location>
</feature>
<evidence type="ECO:0000259" key="2">
    <source>
        <dbReference type="PROSITE" id="PS51886"/>
    </source>
</evidence>
<evidence type="ECO:0000313" key="3">
    <source>
        <dbReference type="EMBL" id="GMI46502.1"/>
    </source>
</evidence>
<feature type="region of interest" description="Disordered" evidence="1">
    <location>
        <begin position="163"/>
        <end position="183"/>
    </location>
</feature>
<dbReference type="EMBL" id="BRYA01000300">
    <property type="protein sequence ID" value="GMI46502.1"/>
    <property type="molecule type" value="Genomic_DNA"/>
</dbReference>
<reference evidence="4" key="1">
    <citation type="journal article" date="2023" name="Commun. Biol.">
        <title>Genome analysis of Parmales, the sister group of diatoms, reveals the evolutionary specialization of diatoms from phago-mixotrophs to photoautotrophs.</title>
        <authorList>
            <person name="Ban H."/>
            <person name="Sato S."/>
            <person name="Yoshikawa S."/>
            <person name="Yamada K."/>
            <person name="Nakamura Y."/>
            <person name="Ichinomiya M."/>
            <person name="Sato N."/>
            <person name="Blanc-Mathieu R."/>
            <person name="Endo H."/>
            <person name="Kuwata A."/>
            <person name="Ogata H."/>
        </authorList>
    </citation>
    <scope>NUCLEOTIDE SEQUENCE [LARGE SCALE GENOMIC DNA]</scope>
</reference>
<evidence type="ECO:0000256" key="1">
    <source>
        <dbReference type="SAM" id="MobiDB-lite"/>
    </source>
</evidence>
<gene>
    <name evidence="3" type="ORF">TrCOL_g10359</name>
</gene>
<sequence length="799" mass="88420">MTNTAAPPPTMAADGIDIANIDGNWLEKDSLEYNRAEYDLEIAMAPLKLKPSGLSIWKVSSPTKQANFNKISKKKLHITTWSDFTKKSAQDLYSVCHDGFTFEGNEGQVATNGLVIFDGQHKLGDNCIVIMVDTIVGLSKVVDESKKYNINHLPPGYDSLSLQKYGGGGDPNESAESDLFSDTSSVGDVAHNSSSKEFLHRYQVFNEYQLFPKYVMRFSLASEDDRGDSAKDIDVYDRKDFFDLEEWRAVTLRDKMLQSSLAPANRRDANLVAVTEAYKQTINVSKMQDPKVVSAQRSIKNTLSSIDDKVRLVNMSFAAGEEAIIYAAKDAMDQLRSERERKLNVLIATEGELRRKLHEIDFFEEHLVKMRAVAPEIDYLRMWRSHTELRSELFGDPDNPKGVIDKELKLISNVQADMLVEGRLEVTSSDSHEMEKLGFKPKQGEGAAEGDGKAGEGGGVVLGGQEQGGFGNDLNMLNPVGMKQGRGSGSGGGGGQGDFNSFTASVMTPGLYSRENELKMKTPRMEQESREIMEARERKPPTPHSTLKPTPPPVFVQPPRPKEFVPLPENVAVADRVDRFRLSTMSERKQRLVKKDIEVQQMFGQSRIINSIEDHRSLFFSLPGKSVSISTHLLFQGGDVAATSDLIEPTIDDFYDSILETDNPTVFILKSGEYVFGGYACTPWRDGVESGDYFGSPKSFLFSLTCDLKIPFMGRTLNAQRATSKRAGGAEVGHEALRCGEGAISFGENDLVISDDLSTCTTRLEGSYGVGLDENEAKTFLTGSHVFSIDSIEIFEIIH</sequence>
<dbReference type="Proteomes" id="UP001165065">
    <property type="component" value="Unassembled WGS sequence"/>
</dbReference>
<feature type="compositionally biased region" description="Basic and acidic residues" evidence="1">
    <location>
        <begin position="429"/>
        <end position="438"/>
    </location>
</feature>
<feature type="region of interest" description="Disordered" evidence="1">
    <location>
        <begin position="536"/>
        <end position="559"/>
    </location>
</feature>
<dbReference type="OrthoDB" id="193618at2759"/>